<feature type="transmembrane region" description="Helical" evidence="2">
    <location>
        <begin position="103"/>
        <end position="124"/>
    </location>
</feature>
<evidence type="ECO:0000256" key="2">
    <source>
        <dbReference type="SAM" id="Phobius"/>
    </source>
</evidence>
<dbReference type="PATRIC" id="fig|408015.6.peg.1677"/>
<proteinExistence type="predicted"/>
<gene>
    <name evidence="3" type="ORF">SXIM_16410</name>
</gene>
<evidence type="ECO:0000313" key="4">
    <source>
        <dbReference type="Proteomes" id="UP000034034"/>
    </source>
</evidence>
<dbReference type="HOGENOM" id="CLU_2060198_0_0_11"/>
<protein>
    <submittedName>
        <fullName evidence="3">Uncharacterized protein</fullName>
    </submittedName>
</protein>
<dbReference type="Proteomes" id="UP000034034">
    <property type="component" value="Chromosome"/>
</dbReference>
<reference evidence="3" key="1">
    <citation type="submission" date="2019-08" db="EMBL/GenBank/DDBJ databases">
        <title>Complete genome sequence of a mangrove-derived Streptomyces xiamenensis.</title>
        <authorList>
            <person name="Xu J."/>
        </authorList>
    </citation>
    <scope>NUCLEOTIDE SEQUENCE</scope>
    <source>
        <strain evidence="3">318</strain>
    </source>
</reference>
<keyword evidence="2" id="KW-0472">Membrane</keyword>
<dbReference type="KEGG" id="sxi:SXIM_16410"/>
<accession>A0A0F7FTJ9</accession>
<organism evidence="3 4">
    <name type="scientific">Streptomyces xiamenensis</name>
    <dbReference type="NCBI Taxonomy" id="408015"/>
    <lineage>
        <taxon>Bacteria</taxon>
        <taxon>Bacillati</taxon>
        <taxon>Actinomycetota</taxon>
        <taxon>Actinomycetes</taxon>
        <taxon>Kitasatosporales</taxon>
        <taxon>Streptomycetaceae</taxon>
        <taxon>Streptomyces</taxon>
    </lineage>
</organism>
<dbReference type="EMBL" id="CP009922">
    <property type="protein sequence ID" value="AKG43025.1"/>
    <property type="molecule type" value="Genomic_DNA"/>
</dbReference>
<keyword evidence="4" id="KW-1185">Reference proteome</keyword>
<name>A0A0F7FTJ9_9ACTN</name>
<dbReference type="STRING" id="408015.SXIM_16410"/>
<dbReference type="RefSeq" id="WP_046723443.1">
    <property type="nucleotide sequence ID" value="NZ_CP009922.3"/>
</dbReference>
<feature type="region of interest" description="Disordered" evidence="1">
    <location>
        <begin position="65"/>
        <end position="95"/>
    </location>
</feature>
<evidence type="ECO:0000256" key="1">
    <source>
        <dbReference type="SAM" id="MobiDB-lite"/>
    </source>
</evidence>
<evidence type="ECO:0000313" key="3">
    <source>
        <dbReference type="EMBL" id="AKG43025.1"/>
    </source>
</evidence>
<dbReference type="AlphaFoldDB" id="A0A0F7FTJ9"/>
<sequence length="127" mass="13539">MTAPTPLTWLHADGFADWAQHASCSMCRTENVPVIWAGSVIAHGRARGVWACGSCLRTLREFVQDEADSPQAPTRRGTGALRPTAPPASPVRPRALRSATDRAFATITALGVTSLVASVASAWWTAR</sequence>
<keyword evidence="2" id="KW-1133">Transmembrane helix</keyword>
<keyword evidence="2" id="KW-0812">Transmembrane</keyword>